<organism evidence="1 2">
    <name type="scientific">Timema podura</name>
    <name type="common">Walking stick</name>
    <dbReference type="NCBI Taxonomy" id="61482"/>
    <lineage>
        <taxon>Eukaryota</taxon>
        <taxon>Metazoa</taxon>
        <taxon>Ecdysozoa</taxon>
        <taxon>Arthropoda</taxon>
        <taxon>Hexapoda</taxon>
        <taxon>Insecta</taxon>
        <taxon>Pterygota</taxon>
        <taxon>Neoptera</taxon>
        <taxon>Polyneoptera</taxon>
        <taxon>Phasmatodea</taxon>
        <taxon>Timematodea</taxon>
        <taxon>Timematoidea</taxon>
        <taxon>Timematidae</taxon>
        <taxon>Timema</taxon>
    </lineage>
</organism>
<name>A0ABN7PJP8_TIMPD</name>
<sequence length="19" mass="2487">MRFFFLSQRCPVWKQRSRN</sequence>
<protein>
    <submittedName>
        <fullName evidence="1">Uncharacterized protein</fullName>
    </submittedName>
</protein>
<dbReference type="EMBL" id="CAJPIN010046843">
    <property type="protein sequence ID" value="CAG2065794.1"/>
    <property type="molecule type" value="Genomic_DNA"/>
</dbReference>
<reference evidence="1" key="1">
    <citation type="submission" date="2021-03" db="EMBL/GenBank/DDBJ databases">
        <authorList>
            <person name="Tran Van P."/>
        </authorList>
    </citation>
    <scope>NUCLEOTIDE SEQUENCE</scope>
</reference>
<evidence type="ECO:0000313" key="1">
    <source>
        <dbReference type="EMBL" id="CAG2065794.1"/>
    </source>
</evidence>
<gene>
    <name evidence="1" type="ORF">TPAB3V08_LOCUS12737</name>
</gene>
<proteinExistence type="predicted"/>
<dbReference type="Proteomes" id="UP001153148">
    <property type="component" value="Unassembled WGS sequence"/>
</dbReference>
<evidence type="ECO:0000313" key="2">
    <source>
        <dbReference type="Proteomes" id="UP001153148"/>
    </source>
</evidence>
<keyword evidence="2" id="KW-1185">Reference proteome</keyword>
<comment type="caution">
    <text evidence="1">The sequence shown here is derived from an EMBL/GenBank/DDBJ whole genome shotgun (WGS) entry which is preliminary data.</text>
</comment>
<accession>A0ABN7PJP8</accession>